<evidence type="ECO:0000313" key="2">
    <source>
        <dbReference type="EMBL" id="CAH0377851.1"/>
    </source>
</evidence>
<sequence>MKVVLALAMGAAALAPNQPQVAGKVAAKAAGAAALGAAMTLSSVPAFAAAGDSIRRTEPVARKEAADESSTTQLKYSYTNMPWEDLETSTAKFAPKTNWNTLYPEKRLRLEKKSPVARKDLAPAGNFETYAKTYPGLYSALSGLPMGETTPFLGAKPAEPPADAPKK</sequence>
<accession>A0A7S3ZZJ0</accession>
<dbReference type="OrthoDB" id="41214at2759"/>
<gene>
    <name evidence="1" type="ORF">PCAL00307_LOCUS14643</name>
    <name evidence="2" type="ORF">PECAL_5P23710</name>
</gene>
<protein>
    <submittedName>
        <fullName evidence="1">Uncharacterized protein</fullName>
    </submittedName>
</protein>
<reference evidence="1" key="1">
    <citation type="submission" date="2021-01" db="EMBL/GenBank/DDBJ databases">
        <authorList>
            <person name="Corre E."/>
            <person name="Pelletier E."/>
            <person name="Niang G."/>
            <person name="Scheremetjew M."/>
            <person name="Finn R."/>
            <person name="Kale V."/>
            <person name="Holt S."/>
            <person name="Cochrane G."/>
            <person name="Meng A."/>
            <person name="Brown T."/>
            <person name="Cohen L."/>
        </authorList>
    </citation>
    <scope>NUCLEOTIDE SEQUENCE</scope>
    <source>
        <strain evidence="1">CCMP1756</strain>
    </source>
</reference>
<keyword evidence="3" id="KW-1185">Reference proteome</keyword>
<dbReference type="AlphaFoldDB" id="A0A7S3ZZJ0"/>
<proteinExistence type="predicted"/>
<evidence type="ECO:0000313" key="3">
    <source>
        <dbReference type="Proteomes" id="UP000789595"/>
    </source>
</evidence>
<organism evidence="1">
    <name type="scientific">Pelagomonas calceolata</name>
    <dbReference type="NCBI Taxonomy" id="35677"/>
    <lineage>
        <taxon>Eukaryota</taxon>
        <taxon>Sar</taxon>
        <taxon>Stramenopiles</taxon>
        <taxon>Ochrophyta</taxon>
        <taxon>Pelagophyceae</taxon>
        <taxon>Pelagomonadales</taxon>
        <taxon>Pelagomonadaceae</taxon>
        <taxon>Pelagomonas</taxon>
    </lineage>
</organism>
<name>A0A7S3ZZJ0_9STRA</name>
<reference evidence="2" key="2">
    <citation type="submission" date="2021-11" db="EMBL/GenBank/DDBJ databases">
        <authorList>
            <consortium name="Genoscope - CEA"/>
            <person name="William W."/>
        </authorList>
    </citation>
    <scope>NUCLEOTIDE SEQUENCE</scope>
</reference>
<evidence type="ECO:0000313" key="1">
    <source>
        <dbReference type="EMBL" id="CAE0699207.1"/>
    </source>
</evidence>
<dbReference type="EMBL" id="HBIW01016973">
    <property type="protein sequence ID" value="CAE0699207.1"/>
    <property type="molecule type" value="Transcribed_RNA"/>
</dbReference>
<dbReference type="EMBL" id="CAKKNE010000005">
    <property type="protein sequence ID" value="CAH0377851.1"/>
    <property type="molecule type" value="Genomic_DNA"/>
</dbReference>
<dbReference type="Proteomes" id="UP000789595">
    <property type="component" value="Unassembled WGS sequence"/>
</dbReference>